<reference evidence="2" key="1">
    <citation type="submission" date="2023-06" db="EMBL/GenBank/DDBJ databases">
        <authorList>
            <person name="Kurt Z."/>
        </authorList>
    </citation>
    <scope>NUCLEOTIDE SEQUENCE</scope>
</reference>
<feature type="transmembrane region" description="Helical" evidence="1">
    <location>
        <begin position="57"/>
        <end position="77"/>
    </location>
</feature>
<reference evidence="3 4" key="2">
    <citation type="submission" date="2024-07" db="EMBL/GenBank/DDBJ databases">
        <authorList>
            <person name="Akdeniz Z."/>
        </authorList>
    </citation>
    <scope>NUCLEOTIDE SEQUENCE [LARGE SCALE GENOMIC DNA]</scope>
</reference>
<feature type="transmembrane region" description="Helical" evidence="1">
    <location>
        <begin position="245"/>
        <end position="269"/>
    </location>
</feature>
<dbReference type="AlphaFoldDB" id="A0AA86PIN6"/>
<comment type="caution">
    <text evidence="2">The sequence shown here is derived from an EMBL/GenBank/DDBJ whole genome shotgun (WGS) entry which is preliminary data.</text>
</comment>
<dbReference type="EMBL" id="CATOUU010000675">
    <property type="protein sequence ID" value="CAI9940440.1"/>
    <property type="molecule type" value="Genomic_DNA"/>
</dbReference>
<dbReference type="Proteomes" id="UP001642409">
    <property type="component" value="Unassembled WGS sequence"/>
</dbReference>
<evidence type="ECO:0000256" key="1">
    <source>
        <dbReference type="SAM" id="Phobius"/>
    </source>
</evidence>
<keyword evidence="1" id="KW-0812">Transmembrane</keyword>
<feature type="transmembrane region" description="Helical" evidence="1">
    <location>
        <begin position="132"/>
        <end position="151"/>
    </location>
</feature>
<organism evidence="2">
    <name type="scientific">Hexamita inflata</name>
    <dbReference type="NCBI Taxonomy" id="28002"/>
    <lineage>
        <taxon>Eukaryota</taxon>
        <taxon>Metamonada</taxon>
        <taxon>Diplomonadida</taxon>
        <taxon>Hexamitidae</taxon>
        <taxon>Hexamitinae</taxon>
        <taxon>Hexamita</taxon>
    </lineage>
</organism>
<feature type="transmembrane region" description="Helical" evidence="1">
    <location>
        <begin position="23"/>
        <end position="45"/>
    </location>
</feature>
<keyword evidence="1" id="KW-0472">Membrane</keyword>
<keyword evidence="4" id="KW-1185">Reference proteome</keyword>
<protein>
    <submittedName>
        <fullName evidence="2">Uncharacterized protein</fullName>
    </submittedName>
</protein>
<evidence type="ECO:0000313" key="4">
    <source>
        <dbReference type="Proteomes" id="UP001642409"/>
    </source>
</evidence>
<gene>
    <name evidence="3" type="ORF">HINF_LOCUS26057</name>
    <name evidence="2" type="ORF">HINF_LOCUS28085</name>
</gene>
<feature type="transmembrane region" description="Helical" evidence="1">
    <location>
        <begin position="201"/>
        <end position="225"/>
    </location>
</feature>
<dbReference type="EMBL" id="CAXDID020000078">
    <property type="protein sequence ID" value="CAL6017570.1"/>
    <property type="molecule type" value="Genomic_DNA"/>
</dbReference>
<feature type="transmembrane region" description="Helical" evidence="1">
    <location>
        <begin position="89"/>
        <end position="111"/>
    </location>
</feature>
<keyword evidence="1" id="KW-1133">Transmembrane helix</keyword>
<proteinExistence type="predicted"/>
<evidence type="ECO:0000313" key="2">
    <source>
        <dbReference type="EMBL" id="CAI9940440.1"/>
    </source>
</evidence>
<accession>A0AA86PIN6</accession>
<evidence type="ECO:0000313" key="3">
    <source>
        <dbReference type="EMBL" id="CAL6017570.1"/>
    </source>
</evidence>
<feature type="transmembrane region" description="Helical" evidence="1">
    <location>
        <begin position="171"/>
        <end position="194"/>
    </location>
</feature>
<sequence length="291" mass="33414">MVGKCPEWMHYCYSGKAWSTATLSIGGSAMFVVVVTVLVMFILFLKNLHKLLHMRQHYKIFATTFVCAALRIPWWVMNMVTYKDNSPPAIAIQMLNRICMLALYLSQSFYVQTWLRVIIALRQYKGERALKIFFMLMDSVVSILLVIELIYRAFDTQGRNDNGKYSPLYNVGIDVIAGGCLLTCFVYVIVGTILFYKLKHYYTCCSTTIIGFISVSILLSSASLLRFVSLTYHILSGEHMNDNQYAIQCYLIPDIIPSFTITIVQVTIYRSERKKRVRLNADSEDITPYLQ</sequence>
<name>A0AA86PIN6_9EUKA</name>